<gene>
    <name evidence="5" type="ordered locus">MLP_49040</name>
</gene>
<dbReference type="Pfam" id="PF13439">
    <property type="entry name" value="Glyco_transf_4"/>
    <property type="match status" value="1"/>
</dbReference>
<dbReference type="SUPFAM" id="SSF53756">
    <property type="entry name" value="UDP-Glycosyltransferase/glycogen phosphorylase"/>
    <property type="match status" value="1"/>
</dbReference>
<dbReference type="eggNOG" id="COG0438">
    <property type="taxonomic scope" value="Bacteria"/>
</dbReference>
<dbReference type="RefSeq" id="WP_013865741.1">
    <property type="nucleotide sequence ID" value="NC_015635.1"/>
</dbReference>
<dbReference type="AlphaFoldDB" id="F5XFY4"/>
<evidence type="ECO:0000313" key="5">
    <source>
        <dbReference type="EMBL" id="BAK37918.1"/>
    </source>
</evidence>
<name>F5XFY4_MICPN</name>
<dbReference type="Gene3D" id="3.40.50.2000">
    <property type="entry name" value="Glycogen Phosphorylase B"/>
    <property type="match status" value="2"/>
</dbReference>
<dbReference type="STRING" id="1032480.MLP_49040"/>
<dbReference type="EC" id="2.4.-.-" evidence="5"/>
<dbReference type="KEGG" id="mph:MLP_49040"/>
<evidence type="ECO:0000259" key="3">
    <source>
        <dbReference type="Pfam" id="PF00534"/>
    </source>
</evidence>
<dbReference type="EMBL" id="AP012204">
    <property type="protein sequence ID" value="BAK37918.1"/>
    <property type="molecule type" value="Genomic_DNA"/>
</dbReference>
<feature type="domain" description="Glycosyl transferase family 1" evidence="3">
    <location>
        <begin position="181"/>
        <end position="300"/>
    </location>
</feature>
<dbReference type="InterPro" id="IPR050194">
    <property type="entry name" value="Glycosyltransferase_grp1"/>
</dbReference>
<feature type="domain" description="Glycosyltransferase subfamily 4-like N-terminal" evidence="4">
    <location>
        <begin position="12"/>
        <end position="168"/>
    </location>
</feature>
<organism evidence="5 6">
    <name type="scientific">Microlunatus phosphovorus (strain ATCC 700054 / DSM 10555 / JCM 9379 / NBRC 101784 / NCIMB 13414 / VKM Ac-1990 / NM-1)</name>
    <dbReference type="NCBI Taxonomy" id="1032480"/>
    <lineage>
        <taxon>Bacteria</taxon>
        <taxon>Bacillati</taxon>
        <taxon>Actinomycetota</taxon>
        <taxon>Actinomycetes</taxon>
        <taxon>Propionibacteriales</taxon>
        <taxon>Propionibacteriaceae</taxon>
        <taxon>Microlunatus</taxon>
    </lineage>
</organism>
<evidence type="ECO:0000259" key="4">
    <source>
        <dbReference type="Pfam" id="PF13439"/>
    </source>
</evidence>
<dbReference type="GO" id="GO:1901137">
    <property type="term" value="P:carbohydrate derivative biosynthetic process"/>
    <property type="evidence" value="ECO:0007669"/>
    <property type="project" value="UniProtKB-ARBA"/>
</dbReference>
<keyword evidence="2 5" id="KW-0808">Transferase</keyword>
<dbReference type="Proteomes" id="UP000007947">
    <property type="component" value="Chromosome"/>
</dbReference>
<dbReference type="Pfam" id="PF00534">
    <property type="entry name" value="Glycos_transf_1"/>
    <property type="match status" value="1"/>
</dbReference>
<evidence type="ECO:0000256" key="2">
    <source>
        <dbReference type="ARBA" id="ARBA00022679"/>
    </source>
</evidence>
<accession>F5XFY4</accession>
<keyword evidence="6" id="KW-1185">Reference proteome</keyword>
<dbReference type="PANTHER" id="PTHR45947">
    <property type="entry name" value="SULFOQUINOVOSYL TRANSFERASE SQD2"/>
    <property type="match status" value="1"/>
</dbReference>
<dbReference type="PANTHER" id="PTHR45947:SF3">
    <property type="entry name" value="SULFOQUINOVOSYL TRANSFERASE SQD2"/>
    <property type="match status" value="1"/>
</dbReference>
<keyword evidence="1 5" id="KW-0328">Glycosyltransferase</keyword>
<evidence type="ECO:0000256" key="1">
    <source>
        <dbReference type="ARBA" id="ARBA00022676"/>
    </source>
</evidence>
<protein>
    <submittedName>
        <fullName evidence="5">Putative glycosyltransferase</fullName>
        <ecNumber evidence="5">2.4.-.-</ecNumber>
    </submittedName>
</protein>
<dbReference type="InterPro" id="IPR028098">
    <property type="entry name" value="Glyco_trans_4-like_N"/>
</dbReference>
<sequence>MKVVHIITGLRIGGAENQLQLLLRNSRTDAEVIALTNADEIADAIRHDGTPVHALNMRSNRDVFAVIRLARWLRALRPDVVHLHLYRATLYGRLAARLANVPAVVTTEHSLLDGRIEGRRATKGVRALYMATEPFNAATIAVSRDVHSRLLDWGVPDSKLRIIPNGIEIVGPQASDRIRGEVRQELGWADSLRVIAGVGRLSPEKRWDLLLEAAAPLLSPRLRLALIGAGAEERRLRDLAASLRIEDHVSFLGPRADVSRMLAAVDLVVSTSPQETFGLAVLEAVVAGRPVVYVRAPAVDDIGVLPGVIKVSEGVEGVRAGLLEGLETTCSLPLADELNIYDIRKVASRVDHVYAELLEPKGRSK</sequence>
<dbReference type="GO" id="GO:0016757">
    <property type="term" value="F:glycosyltransferase activity"/>
    <property type="evidence" value="ECO:0007669"/>
    <property type="project" value="UniProtKB-KW"/>
</dbReference>
<dbReference type="HOGENOM" id="CLU_009583_0_3_11"/>
<evidence type="ECO:0000313" key="6">
    <source>
        <dbReference type="Proteomes" id="UP000007947"/>
    </source>
</evidence>
<proteinExistence type="predicted"/>
<reference evidence="5 6" key="1">
    <citation type="submission" date="2011-05" db="EMBL/GenBank/DDBJ databases">
        <title>Whole genome sequence of Microlunatus phosphovorus NM-1.</title>
        <authorList>
            <person name="Hosoyama A."/>
            <person name="Sasaki K."/>
            <person name="Harada T."/>
            <person name="Igarashi R."/>
            <person name="Kawakoshi A."/>
            <person name="Sasagawa M."/>
            <person name="Fukada J."/>
            <person name="Nakamura S."/>
            <person name="Katano Y."/>
            <person name="Hanada S."/>
            <person name="Kamagata Y."/>
            <person name="Nakamura N."/>
            <person name="Yamazaki S."/>
            <person name="Fujita N."/>
        </authorList>
    </citation>
    <scope>NUCLEOTIDE SEQUENCE [LARGE SCALE GENOMIC DNA]</scope>
    <source>
        <strain evidence="6">ATCC 700054 / DSM 10555 / JCM 9379 / NBRC 101784 / NCIMB 13414 / VKM Ac-1990 / NM-1</strain>
    </source>
</reference>
<dbReference type="InterPro" id="IPR001296">
    <property type="entry name" value="Glyco_trans_1"/>
</dbReference>
<dbReference type="OrthoDB" id="5242526at2"/>